<dbReference type="Gene3D" id="1.25.40.10">
    <property type="entry name" value="Tetratricopeptide repeat domain"/>
    <property type="match status" value="1"/>
</dbReference>
<feature type="compositionally biased region" description="Low complexity" evidence="1">
    <location>
        <begin position="209"/>
        <end position="229"/>
    </location>
</feature>
<feature type="compositionally biased region" description="Polar residues" evidence="1">
    <location>
        <begin position="310"/>
        <end position="322"/>
    </location>
</feature>
<sequence>MNERYSSWAARNTPEELPLAARYQSADPIRWHGSMVYPMYTEQVGPAPTTVTLTMISAAPPAGLRGLGMGLSVVDGYLDLHGRSLAGVDAWSDALAAGVSFDVTPTAPVTLVTLTPVWVDEFGTQKSWAGNYGIVVEHRPNGRVVLWCSIGEGPPNFANLVVELSTAPTPVAPQPSATAPSGTNPSIPHVVSSAGPPTLPTMPVPRIDAASLPRARAGRPAADPAAAVGDGPGKTPQHAPPRRAGSLFVNLQSSRAARSTPETPHPAPGTRTRDSAHAAPSSPAEQFVTSAAHSGHNSLAGDIAPEANGVLSSPGSQPQAKISAQHLDPRPGTAPERPGGPRSPADPATTADGSSGGSTAAADAYGTFGPPVAHTYPPLGPARSSTGPLVGATPPTSSAPLAMNGPSTASGPIVANPLTANPYRALDPIGTHAQPQAGPAVPRSGPVAAGPRATRSLPGPATTPPAADTPRSVPSAQVANSPTTTEPHRASDLASTPARPLAQTPPADSGAAPAEPTHAPSASNLSTGAQVSQAPPTAQEPVRELDPAVATGSPTASAPSNRAPDTASAAEGIPQPTELPAARTRTGESKTSGDPGYRGALYELGVAMYRRGEEEQACGLWTQASDAGHAGAAYELGMVRLRRGDPVGAESWWRTAADRHEPRAIAELADLLDQLGKHAEAKSWRVYAAEQQDGGVVSRSAR</sequence>
<feature type="compositionally biased region" description="Polar residues" evidence="1">
    <location>
        <begin position="520"/>
        <end position="536"/>
    </location>
</feature>
<keyword evidence="3" id="KW-1185">Reference proteome</keyword>
<feature type="compositionally biased region" description="Polar residues" evidence="1">
    <location>
        <begin position="394"/>
        <end position="410"/>
    </location>
</feature>
<evidence type="ECO:0000313" key="3">
    <source>
        <dbReference type="Proteomes" id="UP001611450"/>
    </source>
</evidence>
<accession>A0ABW7WIZ6</accession>
<proteinExistence type="predicted"/>
<evidence type="ECO:0008006" key="4">
    <source>
        <dbReference type="Google" id="ProtNLM"/>
    </source>
</evidence>
<gene>
    <name evidence="2" type="ORF">ACH47G_14225</name>
</gene>
<dbReference type="SUPFAM" id="SSF81901">
    <property type="entry name" value="HCP-like"/>
    <property type="match status" value="1"/>
</dbReference>
<dbReference type="EMBL" id="JBIRXV010000002">
    <property type="protein sequence ID" value="MFI2321638.1"/>
    <property type="molecule type" value="Genomic_DNA"/>
</dbReference>
<feature type="compositionally biased region" description="Low complexity" evidence="1">
    <location>
        <begin position="458"/>
        <end position="470"/>
    </location>
</feature>
<feature type="compositionally biased region" description="Low complexity" evidence="1">
    <location>
        <begin position="348"/>
        <end position="364"/>
    </location>
</feature>
<evidence type="ECO:0000313" key="2">
    <source>
        <dbReference type="EMBL" id="MFI2321638.1"/>
    </source>
</evidence>
<feature type="compositionally biased region" description="Polar residues" evidence="1">
    <location>
        <begin position="283"/>
        <end position="297"/>
    </location>
</feature>
<dbReference type="InterPro" id="IPR011990">
    <property type="entry name" value="TPR-like_helical_dom_sf"/>
</dbReference>
<feature type="compositionally biased region" description="Polar residues" evidence="1">
    <location>
        <begin position="175"/>
        <end position="186"/>
    </location>
</feature>
<feature type="compositionally biased region" description="Polar residues" evidence="1">
    <location>
        <begin position="472"/>
        <end position="485"/>
    </location>
</feature>
<name>A0ABW7WIZ6_9NOCA</name>
<evidence type="ECO:0000256" key="1">
    <source>
        <dbReference type="SAM" id="MobiDB-lite"/>
    </source>
</evidence>
<comment type="caution">
    <text evidence="2">The sequence shown here is derived from an EMBL/GenBank/DDBJ whole genome shotgun (WGS) entry which is preliminary data.</text>
</comment>
<feature type="compositionally biased region" description="Polar residues" evidence="1">
    <location>
        <begin position="249"/>
        <end position="262"/>
    </location>
</feature>
<organism evidence="2 3">
    <name type="scientific">Nocardia beijingensis</name>
    <dbReference type="NCBI Taxonomy" id="95162"/>
    <lineage>
        <taxon>Bacteria</taxon>
        <taxon>Bacillati</taxon>
        <taxon>Actinomycetota</taxon>
        <taxon>Actinomycetes</taxon>
        <taxon>Mycobacteriales</taxon>
        <taxon>Nocardiaceae</taxon>
        <taxon>Nocardia</taxon>
    </lineage>
</organism>
<protein>
    <recommendedName>
        <fullName evidence="4">Tetratricopeptide repeat protein</fullName>
    </recommendedName>
</protein>
<dbReference type="RefSeq" id="WP_396947681.1">
    <property type="nucleotide sequence ID" value="NZ_JBIRXV010000002.1"/>
</dbReference>
<feature type="region of interest" description="Disordered" evidence="1">
    <location>
        <begin position="169"/>
        <end position="597"/>
    </location>
</feature>
<dbReference type="Proteomes" id="UP001611450">
    <property type="component" value="Unassembled WGS sequence"/>
</dbReference>
<reference evidence="2 3" key="1">
    <citation type="submission" date="2024-10" db="EMBL/GenBank/DDBJ databases">
        <title>The Natural Products Discovery Center: Release of the First 8490 Sequenced Strains for Exploring Actinobacteria Biosynthetic Diversity.</title>
        <authorList>
            <person name="Kalkreuter E."/>
            <person name="Kautsar S.A."/>
            <person name="Yang D."/>
            <person name="Bader C.D."/>
            <person name="Teijaro C.N."/>
            <person name="Fluegel L."/>
            <person name="Davis C.M."/>
            <person name="Simpson J.R."/>
            <person name="Lauterbach L."/>
            <person name="Steele A.D."/>
            <person name="Gui C."/>
            <person name="Meng S."/>
            <person name="Li G."/>
            <person name="Viehrig K."/>
            <person name="Ye F."/>
            <person name="Su P."/>
            <person name="Kiefer A.F."/>
            <person name="Nichols A."/>
            <person name="Cepeda A.J."/>
            <person name="Yan W."/>
            <person name="Fan B."/>
            <person name="Jiang Y."/>
            <person name="Adhikari A."/>
            <person name="Zheng C.-J."/>
            <person name="Schuster L."/>
            <person name="Cowan T.M."/>
            <person name="Smanski M.J."/>
            <person name="Chevrette M.G."/>
            <person name="De Carvalho L.P.S."/>
            <person name="Shen B."/>
        </authorList>
    </citation>
    <scope>NUCLEOTIDE SEQUENCE [LARGE SCALE GENOMIC DNA]</scope>
    <source>
        <strain evidence="2 3">NPDC019626</strain>
    </source>
</reference>